<dbReference type="EMBL" id="CP036526">
    <property type="protein sequence ID" value="QDT10417.1"/>
    <property type="molecule type" value="Genomic_DNA"/>
</dbReference>
<dbReference type="SUPFAM" id="SSF63418">
    <property type="entry name" value="MurE/MurF N-terminal domain"/>
    <property type="match status" value="1"/>
</dbReference>
<dbReference type="InterPro" id="IPR035911">
    <property type="entry name" value="MurE/MurF_N"/>
</dbReference>
<gene>
    <name evidence="4" type="ORF">K239x_23730</name>
</gene>
<proteinExistence type="predicted"/>
<dbReference type="Gene3D" id="3.90.190.20">
    <property type="entry name" value="Mur ligase, C-terminal domain"/>
    <property type="match status" value="1"/>
</dbReference>
<sequence>MRHAIAASKFVASKTAASKQAPSLPNALDADSLAADAQWLKCAPPQLDLATAQSLQEILPSAEFFSGSDVKFSSIASDVNSAEAGQLVVYRIGQDDPMKLLSTAMARGAAGILTEQVLPCPLPQCIVSDTEQAIDQITSGLLGNPDQKLLTIGVIGSAGKTTTSLLISSLLRSNGSRTAYQTDLGDCDGIVQSTPAASNVGGSHLIQWLADAVDGQCQTAVVELNDDAARLGKYDATQFDVLVITGTASVASDFGPSALQCMLERLKPAGVVIAPADDTKALQVLRDSNCRVTTYAMQKPADLTASIFEQSGGMTTLMITQGDTSALLETALCGAANAKNHLAAAAVGILLDQPLQQIVQSLSALRAVPGRGQRFCDIQHATAIVDVAGTPQRASTSLQTARSMRAGGQLWCVLAIDENDTPETLAHYGQLLERYAGKCIVTSNQSSKSSFLAASHHLLDGVEHCAAMRLVAAPKRAIQWAINEAAPRDTILVLGGVDTSTAHQQRTEIQQIKNWIEQERQSKEERWTADGTDASENNPNIIPINSFKK</sequence>
<evidence type="ECO:0000313" key="5">
    <source>
        <dbReference type="Proteomes" id="UP000319817"/>
    </source>
</evidence>
<dbReference type="GO" id="GO:0047482">
    <property type="term" value="F:UDP-N-acetylmuramoyl-L-alanyl-D-glutamate-L-lysine ligase activity"/>
    <property type="evidence" value="ECO:0007669"/>
    <property type="project" value="UniProtKB-EC"/>
</dbReference>
<dbReference type="InterPro" id="IPR004101">
    <property type="entry name" value="Mur_ligase_C"/>
</dbReference>
<dbReference type="PANTHER" id="PTHR23135">
    <property type="entry name" value="MUR LIGASE FAMILY MEMBER"/>
    <property type="match status" value="1"/>
</dbReference>
<name>A0A517NTG7_9BACT</name>
<dbReference type="Gene3D" id="3.40.1390.10">
    <property type="entry name" value="MurE/MurF, N-terminal domain"/>
    <property type="match status" value="1"/>
</dbReference>
<feature type="region of interest" description="Disordered" evidence="1">
    <location>
        <begin position="521"/>
        <end position="549"/>
    </location>
</feature>
<dbReference type="InterPro" id="IPR036615">
    <property type="entry name" value="Mur_ligase_C_dom_sf"/>
</dbReference>
<keyword evidence="4" id="KW-0436">Ligase</keyword>
<evidence type="ECO:0000256" key="1">
    <source>
        <dbReference type="SAM" id="MobiDB-lite"/>
    </source>
</evidence>
<dbReference type="AlphaFoldDB" id="A0A517NTG7"/>
<dbReference type="Gene3D" id="3.40.1190.10">
    <property type="entry name" value="Mur-like, catalytic domain"/>
    <property type="match status" value="1"/>
</dbReference>
<keyword evidence="5" id="KW-1185">Reference proteome</keyword>
<dbReference type="PANTHER" id="PTHR23135:SF4">
    <property type="entry name" value="UDP-N-ACETYLMURAMOYL-L-ALANYL-D-GLUTAMATE--2,6-DIAMINOPIMELATE LIGASE MURE HOMOLOG, CHLOROPLASTIC"/>
    <property type="match status" value="1"/>
</dbReference>
<reference evidence="4 5" key="1">
    <citation type="submission" date="2019-02" db="EMBL/GenBank/DDBJ databases">
        <title>Deep-cultivation of Planctomycetes and their phenomic and genomic characterization uncovers novel biology.</title>
        <authorList>
            <person name="Wiegand S."/>
            <person name="Jogler M."/>
            <person name="Boedeker C."/>
            <person name="Pinto D."/>
            <person name="Vollmers J."/>
            <person name="Rivas-Marin E."/>
            <person name="Kohn T."/>
            <person name="Peeters S.H."/>
            <person name="Heuer A."/>
            <person name="Rast P."/>
            <person name="Oberbeckmann S."/>
            <person name="Bunk B."/>
            <person name="Jeske O."/>
            <person name="Meyerdierks A."/>
            <person name="Storesund J.E."/>
            <person name="Kallscheuer N."/>
            <person name="Luecker S."/>
            <person name="Lage O.M."/>
            <person name="Pohl T."/>
            <person name="Merkel B.J."/>
            <person name="Hornburger P."/>
            <person name="Mueller R.-W."/>
            <person name="Bruemmer F."/>
            <person name="Labrenz M."/>
            <person name="Spormann A.M."/>
            <person name="Op den Camp H."/>
            <person name="Overmann J."/>
            <person name="Amann R."/>
            <person name="Jetten M.S.M."/>
            <person name="Mascher T."/>
            <person name="Medema M.H."/>
            <person name="Devos D.P."/>
            <person name="Kaster A.-K."/>
            <person name="Ovreas L."/>
            <person name="Rohde M."/>
            <person name="Galperin M.Y."/>
            <person name="Jogler C."/>
        </authorList>
    </citation>
    <scope>NUCLEOTIDE SEQUENCE [LARGE SCALE GENOMIC DNA]</scope>
    <source>
        <strain evidence="4 5">K23_9</strain>
    </source>
</reference>
<dbReference type="InterPro" id="IPR013221">
    <property type="entry name" value="Mur_ligase_cen"/>
</dbReference>
<feature type="domain" description="Mur ligase central" evidence="3">
    <location>
        <begin position="156"/>
        <end position="347"/>
    </location>
</feature>
<evidence type="ECO:0000259" key="3">
    <source>
        <dbReference type="Pfam" id="PF08245"/>
    </source>
</evidence>
<protein>
    <submittedName>
        <fullName evidence="4">MurE-like ligase</fullName>
        <ecNumber evidence="4">6.3.2.7</ecNumber>
    </submittedName>
</protein>
<dbReference type="Pfam" id="PF08245">
    <property type="entry name" value="Mur_ligase_M"/>
    <property type="match status" value="1"/>
</dbReference>
<feature type="compositionally biased region" description="Low complexity" evidence="1">
    <location>
        <begin position="537"/>
        <end position="549"/>
    </location>
</feature>
<organism evidence="4 5">
    <name type="scientific">Stieleria marina</name>
    <dbReference type="NCBI Taxonomy" id="1930275"/>
    <lineage>
        <taxon>Bacteria</taxon>
        <taxon>Pseudomonadati</taxon>
        <taxon>Planctomycetota</taxon>
        <taxon>Planctomycetia</taxon>
        <taxon>Pirellulales</taxon>
        <taxon>Pirellulaceae</taxon>
        <taxon>Stieleria</taxon>
    </lineage>
</organism>
<dbReference type="GO" id="GO:0005524">
    <property type="term" value="F:ATP binding"/>
    <property type="evidence" value="ECO:0007669"/>
    <property type="project" value="InterPro"/>
</dbReference>
<evidence type="ECO:0000259" key="2">
    <source>
        <dbReference type="Pfam" id="PF02875"/>
    </source>
</evidence>
<evidence type="ECO:0000313" key="4">
    <source>
        <dbReference type="EMBL" id="QDT10417.1"/>
    </source>
</evidence>
<accession>A0A517NTG7</accession>
<dbReference type="OrthoDB" id="9800958at2"/>
<dbReference type="EC" id="6.3.2.7" evidence="4"/>
<dbReference type="Proteomes" id="UP000319817">
    <property type="component" value="Chromosome"/>
</dbReference>
<feature type="domain" description="Mur ligase C-terminal" evidence="2">
    <location>
        <begin position="370"/>
        <end position="495"/>
    </location>
</feature>
<dbReference type="SUPFAM" id="SSF53244">
    <property type="entry name" value="MurD-like peptide ligases, peptide-binding domain"/>
    <property type="match status" value="1"/>
</dbReference>
<dbReference type="InterPro" id="IPR036565">
    <property type="entry name" value="Mur-like_cat_sf"/>
</dbReference>
<dbReference type="Pfam" id="PF02875">
    <property type="entry name" value="Mur_ligase_C"/>
    <property type="match status" value="1"/>
</dbReference>
<dbReference type="SUPFAM" id="SSF53623">
    <property type="entry name" value="MurD-like peptide ligases, catalytic domain"/>
    <property type="match status" value="1"/>
</dbReference>
<dbReference type="RefSeq" id="WP_145417977.1">
    <property type="nucleotide sequence ID" value="NZ_CP036526.1"/>
</dbReference>